<feature type="region of interest" description="Disordered" evidence="1">
    <location>
        <begin position="1"/>
        <end position="30"/>
    </location>
</feature>
<dbReference type="AlphaFoldDB" id="A0ABD0LE13"/>
<feature type="compositionally biased region" description="Polar residues" evidence="1">
    <location>
        <begin position="1"/>
        <end position="23"/>
    </location>
</feature>
<dbReference type="EMBL" id="JACVVK020000057">
    <property type="protein sequence ID" value="KAK7497557.1"/>
    <property type="molecule type" value="Genomic_DNA"/>
</dbReference>
<accession>A0ABD0LE13</accession>
<name>A0ABD0LE13_9CAEN</name>
<sequence>MSSATKSKTETLIKSSSNCTGPQNPFPESLASTSAIEERHYCVMHGPAEMALNWSGSPVMSRNRDITPAFSASLLSPLSIGTRLVAFRQEMAETFRLFTSGWGRDLTSSGGELVWQAPLAIKVCLLI</sequence>
<organism evidence="2 3">
    <name type="scientific">Batillaria attramentaria</name>
    <dbReference type="NCBI Taxonomy" id="370345"/>
    <lineage>
        <taxon>Eukaryota</taxon>
        <taxon>Metazoa</taxon>
        <taxon>Spiralia</taxon>
        <taxon>Lophotrochozoa</taxon>
        <taxon>Mollusca</taxon>
        <taxon>Gastropoda</taxon>
        <taxon>Caenogastropoda</taxon>
        <taxon>Sorbeoconcha</taxon>
        <taxon>Cerithioidea</taxon>
        <taxon>Batillariidae</taxon>
        <taxon>Batillaria</taxon>
    </lineage>
</organism>
<protein>
    <submittedName>
        <fullName evidence="2">Uncharacterized protein</fullName>
    </submittedName>
</protein>
<evidence type="ECO:0000313" key="3">
    <source>
        <dbReference type="Proteomes" id="UP001519460"/>
    </source>
</evidence>
<proteinExistence type="predicted"/>
<dbReference type="Proteomes" id="UP001519460">
    <property type="component" value="Unassembled WGS sequence"/>
</dbReference>
<keyword evidence="3" id="KW-1185">Reference proteome</keyword>
<evidence type="ECO:0000313" key="2">
    <source>
        <dbReference type="EMBL" id="KAK7497557.1"/>
    </source>
</evidence>
<reference evidence="2 3" key="1">
    <citation type="journal article" date="2023" name="Sci. Data">
        <title>Genome assembly of the Korean intertidal mud-creeper Batillaria attramentaria.</title>
        <authorList>
            <person name="Patra A.K."/>
            <person name="Ho P.T."/>
            <person name="Jun S."/>
            <person name="Lee S.J."/>
            <person name="Kim Y."/>
            <person name="Won Y.J."/>
        </authorList>
    </citation>
    <scope>NUCLEOTIDE SEQUENCE [LARGE SCALE GENOMIC DNA]</scope>
    <source>
        <strain evidence="2">Wonlab-2016</strain>
    </source>
</reference>
<gene>
    <name evidence="2" type="ORF">BaRGS_00011197</name>
</gene>
<evidence type="ECO:0000256" key="1">
    <source>
        <dbReference type="SAM" id="MobiDB-lite"/>
    </source>
</evidence>
<comment type="caution">
    <text evidence="2">The sequence shown here is derived from an EMBL/GenBank/DDBJ whole genome shotgun (WGS) entry which is preliminary data.</text>
</comment>